<evidence type="ECO:0000256" key="1">
    <source>
        <dbReference type="SAM" id="MobiDB-lite"/>
    </source>
</evidence>
<keyword evidence="3" id="KW-1185">Reference proteome</keyword>
<evidence type="ECO:0000313" key="3">
    <source>
        <dbReference type="Proteomes" id="UP000265663"/>
    </source>
</evidence>
<organism evidence="2 3">
    <name type="scientific">Pyrenophora seminiperda CCB06</name>
    <dbReference type="NCBI Taxonomy" id="1302712"/>
    <lineage>
        <taxon>Eukaryota</taxon>
        <taxon>Fungi</taxon>
        <taxon>Dikarya</taxon>
        <taxon>Ascomycota</taxon>
        <taxon>Pezizomycotina</taxon>
        <taxon>Dothideomycetes</taxon>
        <taxon>Pleosporomycetidae</taxon>
        <taxon>Pleosporales</taxon>
        <taxon>Pleosporineae</taxon>
        <taxon>Pleosporaceae</taxon>
        <taxon>Pyrenophora</taxon>
    </lineage>
</organism>
<feature type="region of interest" description="Disordered" evidence="1">
    <location>
        <begin position="1"/>
        <end position="105"/>
    </location>
</feature>
<name>A0A3M7M826_9PLEO</name>
<feature type="compositionally biased region" description="Basic and acidic residues" evidence="1">
    <location>
        <begin position="17"/>
        <end position="27"/>
    </location>
</feature>
<dbReference type="AlphaFoldDB" id="A0A3M7M826"/>
<feature type="compositionally biased region" description="Acidic residues" evidence="1">
    <location>
        <begin position="1"/>
        <end position="16"/>
    </location>
</feature>
<accession>A0A3M7M826</accession>
<dbReference type="Proteomes" id="UP000265663">
    <property type="component" value="Unassembled WGS sequence"/>
</dbReference>
<feature type="compositionally biased region" description="Acidic residues" evidence="1">
    <location>
        <begin position="42"/>
        <end position="72"/>
    </location>
</feature>
<dbReference type="OrthoDB" id="3773439at2759"/>
<proteinExistence type="predicted"/>
<protein>
    <submittedName>
        <fullName evidence="2">Structural constituent of ribosome</fullName>
    </submittedName>
</protein>
<sequence length="324" mass="36759">MEFDDQDDQEDQEDKDQDDKEDKEEIPRPIAPKSLAARLAQEDEEDEEDEEDQADQADQTDEEDQEDQEDQEEIPRPIAPKSLATRTAEVPNPKPLPPMRQDPLPSAIGIKYKSIKCINMPPRHGLIPGQPPPTPVPGTAPFGDTEDHRNSMIIHWLDELEYTYVKTTQLYGEMFPTNRITAGALRRRHMRALQRLVQRYGSKDEEQIGVVGKKVQDRGKPRGMRKLVSCLNDGGVVIEEEAASNAKSNMLVADHADPTPNPQLPACHSVRSGQQAHRESVNRRNREFDRACVVVWRDADNMSFNDIRKKLDTERGWSNLGLAK</sequence>
<dbReference type="EMBL" id="KE747824">
    <property type="protein sequence ID" value="RMZ70544.1"/>
    <property type="molecule type" value="Genomic_DNA"/>
</dbReference>
<gene>
    <name evidence="2" type="ORF">GMOD_00000650</name>
</gene>
<reference evidence="2 3" key="1">
    <citation type="journal article" date="2014" name="PLoS ONE">
        <title>De novo Genome Assembly of the Fungal Plant Pathogen Pyrenophora semeniperda.</title>
        <authorList>
            <person name="Soliai M.M."/>
            <person name="Meyer S.E."/>
            <person name="Udall J.A."/>
            <person name="Elzinga D.E."/>
            <person name="Hermansen R.A."/>
            <person name="Bodily P.M."/>
            <person name="Hart A.A."/>
            <person name="Coleman C.E."/>
        </authorList>
    </citation>
    <scope>NUCLEOTIDE SEQUENCE [LARGE SCALE GENOMIC DNA]</scope>
    <source>
        <strain evidence="2 3">CCB06</strain>
        <tissue evidence="2">Mycelium</tissue>
    </source>
</reference>
<evidence type="ECO:0000313" key="2">
    <source>
        <dbReference type="EMBL" id="RMZ70544.1"/>
    </source>
</evidence>